<keyword evidence="2" id="KW-1185">Reference proteome</keyword>
<evidence type="ECO:0000313" key="1">
    <source>
        <dbReference type="EMBL" id="KAI4338235.1"/>
    </source>
</evidence>
<comment type="caution">
    <text evidence="1">The sequence shown here is derived from an EMBL/GenBank/DDBJ whole genome shotgun (WGS) entry which is preliminary data.</text>
</comment>
<gene>
    <name evidence="1" type="ORF">L6164_016579</name>
</gene>
<dbReference type="Proteomes" id="UP000828941">
    <property type="component" value="Chromosome 6"/>
</dbReference>
<evidence type="ECO:0000313" key="2">
    <source>
        <dbReference type="Proteomes" id="UP000828941"/>
    </source>
</evidence>
<accession>A0ACB9NPZ3</accession>
<organism evidence="1 2">
    <name type="scientific">Bauhinia variegata</name>
    <name type="common">Purple orchid tree</name>
    <name type="synonym">Phanera variegata</name>
    <dbReference type="NCBI Taxonomy" id="167791"/>
    <lineage>
        <taxon>Eukaryota</taxon>
        <taxon>Viridiplantae</taxon>
        <taxon>Streptophyta</taxon>
        <taxon>Embryophyta</taxon>
        <taxon>Tracheophyta</taxon>
        <taxon>Spermatophyta</taxon>
        <taxon>Magnoliopsida</taxon>
        <taxon>eudicotyledons</taxon>
        <taxon>Gunneridae</taxon>
        <taxon>Pentapetalae</taxon>
        <taxon>rosids</taxon>
        <taxon>fabids</taxon>
        <taxon>Fabales</taxon>
        <taxon>Fabaceae</taxon>
        <taxon>Cercidoideae</taxon>
        <taxon>Cercideae</taxon>
        <taxon>Bauhiniinae</taxon>
        <taxon>Bauhinia</taxon>
    </lineage>
</organism>
<proteinExistence type="predicted"/>
<reference evidence="1 2" key="1">
    <citation type="journal article" date="2022" name="DNA Res.">
        <title>Chromosomal-level genome assembly of the orchid tree Bauhinia variegata (Leguminosae; Cercidoideae) supports the allotetraploid origin hypothesis of Bauhinia.</title>
        <authorList>
            <person name="Zhong Y."/>
            <person name="Chen Y."/>
            <person name="Zheng D."/>
            <person name="Pang J."/>
            <person name="Liu Y."/>
            <person name="Luo S."/>
            <person name="Meng S."/>
            <person name="Qian L."/>
            <person name="Wei D."/>
            <person name="Dai S."/>
            <person name="Zhou R."/>
        </authorList>
    </citation>
    <scope>NUCLEOTIDE SEQUENCE [LARGE SCALE GENOMIC DNA]</scope>
    <source>
        <strain evidence="1">BV-YZ2020</strain>
    </source>
</reference>
<name>A0ACB9NPZ3_BAUVA</name>
<protein>
    <submittedName>
        <fullName evidence="1">Uncharacterized protein</fullName>
    </submittedName>
</protein>
<dbReference type="EMBL" id="CM039431">
    <property type="protein sequence ID" value="KAI4338235.1"/>
    <property type="molecule type" value="Genomic_DNA"/>
</dbReference>
<sequence>MAEIGISIAAKVAEYAVVPLLRPAIRHAGYLFCANKIKRNLEATKVELKSKEESVLKQKEEARNRNENTVEKVEEWLNEVSRVMEEVGQLEEQMKEGSSCCWGWCSTLKGYHLCKKFAKITDSMKHMNLNGEFNPFSHPAPIPDREFFSSENFDYFQSTKLASKQLLEALRNDSVYMIGLYGMGGCGKTTLAKEVGKKAKELKLFNHVVFTVVSQTITVKRIQSEIADLLNFKFKSETEVGRARELSLRLQNGEKHLLILDDVWSSFKLTEDFGIPPYNNCKGCKVLLTTRLQQVCDLMGCEKKIQLSLLSYEEAKRLFQKNTPMVDEFVAQEIVKECRGLAIAIVAVTKSLKGRSLDWWNVALHKLRNSKPVNVSKEERDAYSYLELSYNYLPTDEARLLLKICCMFSVDYKIPLEELFRPGIGLGMCEEVDSFDLARRTVNAIVEDLVDSSLLLHWQNESYWGEKYFKQLPWQNENYWGEKHFKIHDVVRDVTLWITSKEHNTIMVNP</sequence>